<dbReference type="EMBL" id="JASBWU010000010">
    <property type="protein sequence ID" value="KAJ9118559.1"/>
    <property type="molecule type" value="Genomic_DNA"/>
</dbReference>
<keyword evidence="2" id="KW-1185">Reference proteome</keyword>
<gene>
    <name evidence="1" type="ORF">QFC22_003779</name>
</gene>
<sequence length="171" mass="19097">MAAPRQTEDELLPSQTEGYKVGQEKTLAELNQLDKVVPIALFLESPTLQTPINLDLTLGPEGLKKHKKDPITIKEGADFSVGIKFRVENQIVSGMKYIQVVKRAGMTVDKDEVMIGSYGPQKDAHTKIFASEEAPSGMMARGTYNVRSRIVDDDGTIHMDFEWAFKIAKEW</sequence>
<comment type="caution">
    <text evidence="1">The sequence shown here is derived from an EMBL/GenBank/DDBJ whole genome shotgun (WGS) entry which is preliminary data.</text>
</comment>
<proteinExistence type="predicted"/>
<dbReference type="Proteomes" id="UP001243375">
    <property type="component" value="Unassembled WGS sequence"/>
</dbReference>
<organism evidence="1 2">
    <name type="scientific">Naganishia vaughanmartiniae</name>
    <dbReference type="NCBI Taxonomy" id="1424756"/>
    <lineage>
        <taxon>Eukaryota</taxon>
        <taxon>Fungi</taxon>
        <taxon>Dikarya</taxon>
        <taxon>Basidiomycota</taxon>
        <taxon>Agaricomycotina</taxon>
        <taxon>Tremellomycetes</taxon>
        <taxon>Filobasidiales</taxon>
        <taxon>Filobasidiaceae</taxon>
        <taxon>Naganishia</taxon>
    </lineage>
</organism>
<accession>A0ACC2X5E8</accession>
<reference evidence="1" key="1">
    <citation type="submission" date="2023-04" db="EMBL/GenBank/DDBJ databases">
        <title>Draft Genome sequencing of Naganishia species isolated from polar environments using Oxford Nanopore Technology.</title>
        <authorList>
            <person name="Leo P."/>
            <person name="Venkateswaran K."/>
        </authorList>
    </citation>
    <scope>NUCLEOTIDE SEQUENCE</scope>
    <source>
        <strain evidence="1">MNA-CCFEE 5425</strain>
    </source>
</reference>
<evidence type="ECO:0000313" key="2">
    <source>
        <dbReference type="Proteomes" id="UP001243375"/>
    </source>
</evidence>
<name>A0ACC2X5E8_9TREE</name>
<protein>
    <submittedName>
        <fullName evidence="1">Uncharacterized protein</fullName>
    </submittedName>
</protein>
<evidence type="ECO:0000313" key="1">
    <source>
        <dbReference type="EMBL" id="KAJ9118559.1"/>
    </source>
</evidence>